<feature type="domain" description="SprT-like" evidence="8">
    <location>
        <begin position="11"/>
        <end position="160"/>
    </location>
</feature>
<evidence type="ECO:0000256" key="6">
    <source>
        <dbReference type="ARBA" id="ARBA00022833"/>
    </source>
</evidence>
<dbReference type="InterPro" id="IPR023483">
    <property type="entry name" value="Uncharacterised_SprT"/>
</dbReference>
<gene>
    <name evidence="7" type="primary">sprT</name>
    <name evidence="9" type="ORF">HER31_00550</name>
</gene>
<feature type="binding site" evidence="7">
    <location>
        <position position="73"/>
    </location>
    <ligand>
        <name>Zn(2+)</name>
        <dbReference type="ChEBI" id="CHEBI:29105"/>
    </ligand>
</feature>
<evidence type="ECO:0000256" key="1">
    <source>
        <dbReference type="ARBA" id="ARBA00004496"/>
    </source>
</evidence>
<evidence type="ECO:0000256" key="3">
    <source>
        <dbReference type="ARBA" id="ARBA00020082"/>
    </source>
</evidence>
<evidence type="ECO:0000256" key="5">
    <source>
        <dbReference type="ARBA" id="ARBA00022723"/>
    </source>
</evidence>
<dbReference type="KEGG" id="fes:HER31_00550"/>
<dbReference type="HAMAP" id="MF_00746">
    <property type="entry name" value="SprT"/>
    <property type="match status" value="1"/>
</dbReference>
<keyword evidence="9" id="KW-0482">Metalloprotease</keyword>
<dbReference type="NCBIfam" id="NF003421">
    <property type="entry name" value="PRK04860.1"/>
    <property type="match status" value="1"/>
</dbReference>
<dbReference type="GO" id="GO:0005737">
    <property type="term" value="C:cytoplasm"/>
    <property type="evidence" value="ECO:0007669"/>
    <property type="project" value="UniProtKB-SubCell"/>
</dbReference>
<dbReference type="Gene3D" id="3.30.2010.10">
    <property type="entry name" value="Metalloproteases ('zincins'), catalytic domain"/>
    <property type="match status" value="1"/>
</dbReference>
<keyword evidence="5 7" id="KW-0479">Metal-binding</keyword>
<dbReference type="SMART" id="SM00731">
    <property type="entry name" value="SprT"/>
    <property type="match status" value="1"/>
</dbReference>
<dbReference type="Pfam" id="PF17283">
    <property type="entry name" value="Zn_ribbon_SprT"/>
    <property type="match status" value="1"/>
</dbReference>
<accession>A0A6H1UCI5</accession>
<dbReference type="Proteomes" id="UP000501602">
    <property type="component" value="Chromosome"/>
</dbReference>
<dbReference type="RefSeq" id="WP_168658783.1">
    <property type="nucleotide sequence ID" value="NZ_CP051180.1"/>
</dbReference>
<evidence type="ECO:0000313" key="9">
    <source>
        <dbReference type="EMBL" id="QIZ75522.1"/>
    </source>
</evidence>
<dbReference type="GO" id="GO:0006950">
    <property type="term" value="P:response to stress"/>
    <property type="evidence" value="ECO:0007669"/>
    <property type="project" value="UniProtKB-ARBA"/>
</dbReference>
<evidence type="ECO:0000256" key="7">
    <source>
        <dbReference type="HAMAP-Rule" id="MF_00746"/>
    </source>
</evidence>
<dbReference type="GO" id="GO:0008237">
    <property type="term" value="F:metallopeptidase activity"/>
    <property type="evidence" value="ECO:0007669"/>
    <property type="project" value="UniProtKB-KW"/>
</dbReference>
<comment type="subcellular location">
    <subcellularLocation>
        <location evidence="1 7">Cytoplasm</location>
    </subcellularLocation>
</comment>
<sequence>MTASIQQRLCAQVEHCYQQAEAQLKQQFPRPEISFAMRGQAAGAAYLQINKLRFNLVLAKQNPTEFINQVVAHEVAHLLVWQLHGKVKPHGREWQRVMLGVFGLEPAVRHQFDVSAVKPQTFRYRCNCQEHQLTIRRHNKVVRGQAQYQCRLCRSPLQLS</sequence>
<evidence type="ECO:0000259" key="8">
    <source>
        <dbReference type="SMART" id="SM00731"/>
    </source>
</evidence>
<evidence type="ECO:0000256" key="2">
    <source>
        <dbReference type="ARBA" id="ARBA00006591"/>
    </source>
</evidence>
<keyword evidence="10" id="KW-1185">Reference proteome</keyword>
<dbReference type="InterPro" id="IPR006640">
    <property type="entry name" value="SprT-like_domain"/>
</dbReference>
<feature type="active site" evidence="7">
    <location>
        <position position="74"/>
    </location>
</feature>
<dbReference type="EMBL" id="CP051180">
    <property type="protein sequence ID" value="QIZ75522.1"/>
    <property type="molecule type" value="Genomic_DNA"/>
</dbReference>
<keyword evidence="9" id="KW-0645">Protease</keyword>
<evidence type="ECO:0000256" key="4">
    <source>
        <dbReference type="ARBA" id="ARBA00022490"/>
    </source>
</evidence>
<dbReference type="PANTHER" id="PTHR38773">
    <property type="entry name" value="PROTEIN SPRT"/>
    <property type="match status" value="1"/>
</dbReference>
<comment type="similarity">
    <text evidence="2 7">Belongs to the SprT family.</text>
</comment>
<comment type="cofactor">
    <cofactor evidence="7">
        <name>Zn(2+)</name>
        <dbReference type="ChEBI" id="CHEBI:29105"/>
    </cofactor>
    <text evidence="7">Binds 1 zinc ion.</text>
</comment>
<dbReference type="InterPro" id="IPR035240">
    <property type="entry name" value="SprT_Zn_ribbon"/>
</dbReference>
<name>A0A6H1UCI5_9GAMM</name>
<keyword evidence="6 7" id="KW-0862">Zinc</keyword>
<dbReference type="GO" id="GO:0006508">
    <property type="term" value="P:proteolysis"/>
    <property type="evidence" value="ECO:0007669"/>
    <property type="project" value="UniProtKB-KW"/>
</dbReference>
<dbReference type="AlphaFoldDB" id="A0A6H1UCI5"/>
<keyword evidence="4 7" id="KW-0963">Cytoplasm</keyword>
<feature type="binding site" evidence="7">
    <location>
        <position position="77"/>
    </location>
    <ligand>
        <name>Zn(2+)</name>
        <dbReference type="ChEBI" id="CHEBI:29105"/>
    </ligand>
</feature>
<dbReference type="PANTHER" id="PTHR38773:SF1">
    <property type="entry name" value="PROTEIN SPRT"/>
    <property type="match status" value="1"/>
</dbReference>
<organism evidence="9 10">
    <name type="scientific">Ferrimonas lipolytica</name>
    <dbReference type="NCBI Taxonomy" id="2724191"/>
    <lineage>
        <taxon>Bacteria</taxon>
        <taxon>Pseudomonadati</taxon>
        <taxon>Pseudomonadota</taxon>
        <taxon>Gammaproteobacteria</taxon>
        <taxon>Alteromonadales</taxon>
        <taxon>Ferrimonadaceae</taxon>
        <taxon>Ferrimonas</taxon>
    </lineage>
</organism>
<evidence type="ECO:0000313" key="10">
    <source>
        <dbReference type="Proteomes" id="UP000501602"/>
    </source>
</evidence>
<proteinExistence type="inferred from homology"/>
<keyword evidence="9" id="KW-0378">Hydrolase</keyword>
<reference evidence="9 10" key="1">
    <citation type="submission" date="2020-04" db="EMBL/GenBank/DDBJ databases">
        <title>Ferrimonas sp. S7 isolated from sea water.</title>
        <authorList>
            <person name="Bae S.S."/>
            <person name="Baek K."/>
        </authorList>
    </citation>
    <scope>NUCLEOTIDE SEQUENCE [LARGE SCALE GENOMIC DNA]</scope>
    <source>
        <strain evidence="9 10">S7</strain>
    </source>
</reference>
<protein>
    <recommendedName>
        <fullName evidence="3 7">Protein SprT</fullName>
    </recommendedName>
</protein>
<dbReference type="Pfam" id="PF10263">
    <property type="entry name" value="SprT-like"/>
    <property type="match status" value="1"/>
</dbReference>
<dbReference type="GO" id="GO:0008270">
    <property type="term" value="F:zinc ion binding"/>
    <property type="evidence" value="ECO:0007669"/>
    <property type="project" value="UniProtKB-UniRule"/>
</dbReference>